<evidence type="ECO:0000256" key="1">
    <source>
        <dbReference type="SAM" id="SignalP"/>
    </source>
</evidence>
<accession>A0AAE0M0E9</accession>
<proteinExistence type="predicted"/>
<dbReference type="PANTHER" id="PTHR35605:SF1">
    <property type="entry name" value="ECP2 EFFECTOR PROTEIN DOMAIN-CONTAINING PROTEIN-RELATED"/>
    <property type="match status" value="1"/>
</dbReference>
<reference evidence="2" key="1">
    <citation type="journal article" date="2023" name="Mol. Phylogenet. Evol.">
        <title>Genome-scale phylogeny and comparative genomics of the fungal order Sordariales.</title>
        <authorList>
            <person name="Hensen N."/>
            <person name="Bonometti L."/>
            <person name="Westerberg I."/>
            <person name="Brannstrom I.O."/>
            <person name="Guillou S."/>
            <person name="Cros-Aarteil S."/>
            <person name="Calhoun S."/>
            <person name="Haridas S."/>
            <person name="Kuo A."/>
            <person name="Mondo S."/>
            <person name="Pangilinan J."/>
            <person name="Riley R."/>
            <person name="LaButti K."/>
            <person name="Andreopoulos B."/>
            <person name="Lipzen A."/>
            <person name="Chen C."/>
            <person name="Yan M."/>
            <person name="Daum C."/>
            <person name="Ng V."/>
            <person name="Clum A."/>
            <person name="Steindorff A."/>
            <person name="Ohm R.A."/>
            <person name="Martin F."/>
            <person name="Silar P."/>
            <person name="Natvig D.O."/>
            <person name="Lalanne C."/>
            <person name="Gautier V."/>
            <person name="Ament-Velasquez S.L."/>
            <person name="Kruys A."/>
            <person name="Hutchinson M.I."/>
            <person name="Powell A.J."/>
            <person name="Barry K."/>
            <person name="Miller A.N."/>
            <person name="Grigoriev I.V."/>
            <person name="Debuchy R."/>
            <person name="Gladieux P."/>
            <person name="Hiltunen Thoren M."/>
            <person name="Johannesson H."/>
        </authorList>
    </citation>
    <scope>NUCLEOTIDE SEQUENCE</scope>
    <source>
        <strain evidence="2">CBS 118394</strain>
    </source>
</reference>
<protein>
    <recommendedName>
        <fullName evidence="4">Secreted protein</fullName>
    </recommendedName>
</protein>
<dbReference type="PANTHER" id="PTHR35605">
    <property type="entry name" value="ECP2 EFFECTOR PROTEIN DOMAIN-CONTAINING PROTEIN-RELATED"/>
    <property type="match status" value="1"/>
</dbReference>
<evidence type="ECO:0000313" key="2">
    <source>
        <dbReference type="EMBL" id="KAK3314492.1"/>
    </source>
</evidence>
<organism evidence="2 3">
    <name type="scientific">Apodospora peruviana</name>
    <dbReference type="NCBI Taxonomy" id="516989"/>
    <lineage>
        <taxon>Eukaryota</taxon>
        <taxon>Fungi</taxon>
        <taxon>Dikarya</taxon>
        <taxon>Ascomycota</taxon>
        <taxon>Pezizomycotina</taxon>
        <taxon>Sordariomycetes</taxon>
        <taxon>Sordariomycetidae</taxon>
        <taxon>Sordariales</taxon>
        <taxon>Lasiosphaeriaceae</taxon>
        <taxon>Apodospora</taxon>
    </lineage>
</organism>
<dbReference type="EMBL" id="JAUEDM010000006">
    <property type="protein sequence ID" value="KAK3314492.1"/>
    <property type="molecule type" value="Genomic_DNA"/>
</dbReference>
<evidence type="ECO:0008006" key="4">
    <source>
        <dbReference type="Google" id="ProtNLM"/>
    </source>
</evidence>
<dbReference type="AlphaFoldDB" id="A0AAE0M0E9"/>
<feature type="signal peptide" evidence="1">
    <location>
        <begin position="1"/>
        <end position="18"/>
    </location>
</feature>
<feature type="chain" id="PRO_5042190552" description="Secreted protein" evidence="1">
    <location>
        <begin position="19"/>
        <end position="198"/>
    </location>
</feature>
<gene>
    <name evidence="2" type="ORF">B0H66DRAFT_641876</name>
</gene>
<dbReference type="Proteomes" id="UP001283341">
    <property type="component" value="Unassembled WGS sequence"/>
</dbReference>
<sequence length="198" mass="21922">MLRIAIFVMAFLAVQVLGLSAPIPGYTVEDFTWRVDPFNNGTMVNITGTVEQVYDELAKVNPGRFSPDAVNNITAFSKRGVDNKELYYVHCGDQGWGWQPAWKDQIEIGVRYLMGVSGAPTQGPGPGSCGRVSCSEKSAIWWCNDNKVSWTLPGFSTIATCAHILIDTCADHGEIKVVGQNFHTDNWNCIVREDYDHC</sequence>
<reference evidence="2" key="2">
    <citation type="submission" date="2023-06" db="EMBL/GenBank/DDBJ databases">
        <authorList>
            <consortium name="Lawrence Berkeley National Laboratory"/>
            <person name="Haridas S."/>
            <person name="Hensen N."/>
            <person name="Bonometti L."/>
            <person name="Westerberg I."/>
            <person name="Brannstrom I.O."/>
            <person name="Guillou S."/>
            <person name="Cros-Aarteil S."/>
            <person name="Calhoun S."/>
            <person name="Kuo A."/>
            <person name="Mondo S."/>
            <person name="Pangilinan J."/>
            <person name="Riley R."/>
            <person name="Labutti K."/>
            <person name="Andreopoulos B."/>
            <person name="Lipzen A."/>
            <person name="Chen C."/>
            <person name="Yanf M."/>
            <person name="Daum C."/>
            <person name="Ng V."/>
            <person name="Clum A."/>
            <person name="Steindorff A."/>
            <person name="Ohm R."/>
            <person name="Martin F."/>
            <person name="Silar P."/>
            <person name="Natvig D."/>
            <person name="Lalanne C."/>
            <person name="Gautier V."/>
            <person name="Ament-Velasquez S.L."/>
            <person name="Kruys A."/>
            <person name="Hutchinson M.I."/>
            <person name="Powell A.J."/>
            <person name="Barry K."/>
            <person name="Miller A.N."/>
            <person name="Grigoriev I.V."/>
            <person name="Debuchy R."/>
            <person name="Gladieux P."/>
            <person name="Thoren M.H."/>
            <person name="Johannesson H."/>
        </authorList>
    </citation>
    <scope>NUCLEOTIDE SEQUENCE</scope>
    <source>
        <strain evidence="2">CBS 118394</strain>
    </source>
</reference>
<keyword evidence="3" id="KW-1185">Reference proteome</keyword>
<keyword evidence="1" id="KW-0732">Signal</keyword>
<evidence type="ECO:0000313" key="3">
    <source>
        <dbReference type="Proteomes" id="UP001283341"/>
    </source>
</evidence>
<name>A0AAE0M0E9_9PEZI</name>
<comment type="caution">
    <text evidence="2">The sequence shown here is derived from an EMBL/GenBank/DDBJ whole genome shotgun (WGS) entry which is preliminary data.</text>
</comment>